<comment type="caution">
    <text evidence="4">The sequence shown here is derived from an EMBL/GenBank/DDBJ whole genome shotgun (WGS) entry which is preliminary data.</text>
</comment>
<reference evidence="4 5" key="1">
    <citation type="submission" date="2023-07" db="EMBL/GenBank/DDBJ databases">
        <title>Genomic Encyclopedia of Type Strains, Phase IV (KMG-IV): sequencing the most valuable type-strain genomes for metagenomic binning, comparative biology and taxonomic classification.</title>
        <authorList>
            <person name="Goeker M."/>
        </authorList>
    </citation>
    <scope>NUCLEOTIDE SEQUENCE [LARGE SCALE GENOMIC DNA]</scope>
    <source>
        <strain evidence="4 5">DSM 4006</strain>
    </source>
</reference>
<dbReference type="InterPro" id="IPR029056">
    <property type="entry name" value="Ribokinase-like"/>
</dbReference>
<evidence type="ECO:0000256" key="2">
    <source>
        <dbReference type="ARBA" id="ARBA00022777"/>
    </source>
</evidence>
<dbReference type="PROSITE" id="PS00584">
    <property type="entry name" value="PFKB_KINASES_2"/>
    <property type="match status" value="1"/>
</dbReference>
<keyword evidence="5" id="KW-1185">Reference proteome</keyword>
<dbReference type="SUPFAM" id="SSF53613">
    <property type="entry name" value="Ribokinase-like"/>
    <property type="match status" value="1"/>
</dbReference>
<dbReference type="Pfam" id="PF00294">
    <property type="entry name" value="PfkB"/>
    <property type="match status" value="1"/>
</dbReference>
<gene>
    <name evidence="4" type="ORF">J2S03_001608</name>
</gene>
<dbReference type="GO" id="GO:0016301">
    <property type="term" value="F:kinase activity"/>
    <property type="evidence" value="ECO:0007669"/>
    <property type="project" value="UniProtKB-KW"/>
</dbReference>
<dbReference type="EMBL" id="JAUSTP010000010">
    <property type="protein sequence ID" value="MDQ0189761.1"/>
    <property type="molecule type" value="Genomic_DNA"/>
</dbReference>
<dbReference type="Proteomes" id="UP001232973">
    <property type="component" value="Unassembled WGS sequence"/>
</dbReference>
<keyword evidence="2 4" id="KW-0418">Kinase</keyword>
<keyword evidence="1" id="KW-0808">Transferase</keyword>
<dbReference type="PANTHER" id="PTHR10584:SF166">
    <property type="entry name" value="RIBOKINASE"/>
    <property type="match status" value="1"/>
</dbReference>
<evidence type="ECO:0000256" key="1">
    <source>
        <dbReference type="ARBA" id="ARBA00022679"/>
    </source>
</evidence>
<organism evidence="4 5">
    <name type="scientific">Alicyclobacillus cycloheptanicus</name>
    <dbReference type="NCBI Taxonomy" id="1457"/>
    <lineage>
        <taxon>Bacteria</taxon>
        <taxon>Bacillati</taxon>
        <taxon>Bacillota</taxon>
        <taxon>Bacilli</taxon>
        <taxon>Bacillales</taxon>
        <taxon>Alicyclobacillaceae</taxon>
        <taxon>Alicyclobacillus</taxon>
    </lineage>
</organism>
<dbReference type="Gene3D" id="3.40.1190.20">
    <property type="match status" value="1"/>
</dbReference>
<accession>A0ABT9XHH3</accession>
<dbReference type="RefSeq" id="WP_274456744.1">
    <property type="nucleotide sequence ID" value="NZ_CP067097.1"/>
</dbReference>
<evidence type="ECO:0000313" key="5">
    <source>
        <dbReference type="Proteomes" id="UP001232973"/>
    </source>
</evidence>
<feature type="domain" description="Carbohydrate kinase PfkB" evidence="3">
    <location>
        <begin position="7"/>
        <end position="296"/>
    </location>
</feature>
<sequence>MSLTAPRLVHVGNVVIDLVLNIPQLPQTGGDVLATGSLMSAGGGFNVMAAAVRQGLPAVYGGVLGTGPFADLAKQALAAEGIPAVSPPEPGRDTGFVVCMVDAAGERTFVTTPGAEATLRPRHLAALAVRPGDWVYVSGYSLLYPSNCAAIGGWIPTLPAAVQVVFDPGPLVQEMPAQALESVLHRADWVTCSAREAGLLTGVRQPEAAAALLAARTTRGNIIVRDGANGCVVVAAGGPPNRIDGFAVHAVDTNGAGDAHTGAFLAALVCGKTPTEAAVWANASAALAVTRRGPATGPSAKDVEKMVGGILKLDKRLNRLDE</sequence>
<proteinExistence type="predicted"/>
<dbReference type="PANTHER" id="PTHR10584">
    <property type="entry name" value="SUGAR KINASE"/>
    <property type="match status" value="1"/>
</dbReference>
<evidence type="ECO:0000313" key="4">
    <source>
        <dbReference type="EMBL" id="MDQ0189761.1"/>
    </source>
</evidence>
<name>A0ABT9XHH3_9BACL</name>
<dbReference type="InterPro" id="IPR002173">
    <property type="entry name" value="Carboh/pur_kinase_PfkB_CS"/>
</dbReference>
<dbReference type="InterPro" id="IPR011611">
    <property type="entry name" value="PfkB_dom"/>
</dbReference>
<protein>
    <submittedName>
        <fullName evidence="4">Sugar/nucleoside kinase (Ribokinase family)</fullName>
    </submittedName>
</protein>
<evidence type="ECO:0000259" key="3">
    <source>
        <dbReference type="Pfam" id="PF00294"/>
    </source>
</evidence>